<dbReference type="EMBL" id="HE797087">
    <property type="protein sequence ID" value="CCM02639.1"/>
    <property type="molecule type" value="Genomic_DNA"/>
</dbReference>
<dbReference type="STRING" id="599839.J4H346"/>
<evidence type="ECO:0000313" key="6">
    <source>
        <dbReference type="Proteomes" id="UP000006352"/>
    </source>
</evidence>
<dbReference type="GO" id="GO:0005634">
    <property type="term" value="C:nucleus"/>
    <property type="evidence" value="ECO:0007669"/>
    <property type="project" value="UniProtKB-SubCell"/>
</dbReference>
<dbReference type="RefSeq" id="XP_012181922.1">
    <property type="nucleotide sequence ID" value="XM_012326532.1"/>
</dbReference>
<gene>
    <name evidence="5" type="ORF">FIBRA_04743</name>
</gene>
<dbReference type="Proteomes" id="UP000006352">
    <property type="component" value="Unassembled WGS sequence"/>
</dbReference>
<dbReference type="OrthoDB" id="424974at2759"/>
<evidence type="ECO:0000313" key="5">
    <source>
        <dbReference type="EMBL" id="CCM02639.1"/>
    </source>
</evidence>
<dbReference type="InterPro" id="IPR007219">
    <property type="entry name" value="XnlR_reg_dom"/>
</dbReference>
<organism evidence="5 6">
    <name type="scientific">Fibroporia radiculosa</name>
    <dbReference type="NCBI Taxonomy" id="599839"/>
    <lineage>
        <taxon>Eukaryota</taxon>
        <taxon>Fungi</taxon>
        <taxon>Dikarya</taxon>
        <taxon>Basidiomycota</taxon>
        <taxon>Agaricomycotina</taxon>
        <taxon>Agaricomycetes</taxon>
        <taxon>Polyporales</taxon>
        <taxon>Fibroporiaceae</taxon>
        <taxon>Fibroporia</taxon>
    </lineage>
</organism>
<dbReference type="HOGENOM" id="CLU_007340_4_3_1"/>
<sequence length="518" mass="58914">MPVERSESRRASRKSTVNDEDVEVKRARGEISCAECRRSPVDPVFVGDAPPSVQTPVCRTGDETSRFRFVLADTEQLHRKISEMSERIRQLEDSIALFQAGVSNERHPLLRDDLLTIKFGPEVRRTVDEEHTRETLAQSIDALGTLTVGDHGETKYYGRMGASESLFLASTRVNIPLDADSDSDDRDDISLPNELKNLDLTFPLAIVEDGYDSIMDQLEDQLPPQPRAWALCEAYIAHITWWHRPMKRDEIIDDILIPIYNSVKDESSRGRAGYRPSSPESRRCPHRLAVLFLVLATGALVDLTLPPCSPEAEKYYRLGRAALSLRSILDSPEIETVEAVALMAGYHSVCTRRYSVESAWTLASTAMKLAQSIGLHRDSRQWELSEKSVQRRRNMFWEMFMFETLHCIALGRPPSMTLSQIDCEFPCDDEEEVAENGDTMQGYSHFKLTFFKDIYFPIAEAMLSAKAPSYATVLDLDRRIRQMTLPPVKLYLRPDDDDYNNPALCMKSYMLSHFRSLS</sequence>
<dbReference type="PANTHER" id="PTHR31001">
    <property type="entry name" value="UNCHARACTERIZED TRANSCRIPTIONAL REGULATORY PROTEIN"/>
    <property type="match status" value="1"/>
</dbReference>
<dbReference type="GO" id="GO:0006351">
    <property type="term" value="P:DNA-templated transcription"/>
    <property type="evidence" value="ECO:0007669"/>
    <property type="project" value="InterPro"/>
</dbReference>
<dbReference type="GO" id="GO:0008270">
    <property type="term" value="F:zinc ion binding"/>
    <property type="evidence" value="ECO:0007669"/>
    <property type="project" value="InterPro"/>
</dbReference>
<keyword evidence="2" id="KW-0539">Nucleus</keyword>
<feature type="domain" description="Xylanolytic transcriptional activator regulatory" evidence="4">
    <location>
        <begin position="359"/>
        <end position="432"/>
    </location>
</feature>
<dbReference type="InterPro" id="IPR050613">
    <property type="entry name" value="Sec_Metabolite_Reg"/>
</dbReference>
<evidence type="ECO:0000256" key="1">
    <source>
        <dbReference type="ARBA" id="ARBA00004123"/>
    </source>
</evidence>
<evidence type="ECO:0000259" key="4">
    <source>
        <dbReference type="SMART" id="SM00906"/>
    </source>
</evidence>
<keyword evidence="6" id="KW-1185">Reference proteome</keyword>
<feature type="compositionally biased region" description="Basic and acidic residues" evidence="3">
    <location>
        <begin position="1"/>
        <end position="10"/>
    </location>
</feature>
<evidence type="ECO:0000256" key="3">
    <source>
        <dbReference type="SAM" id="MobiDB-lite"/>
    </source>
</evidence>
<name>J4H346_9APHY</name>
<dbReference type="GO" id="GO:0003677">
    <property type="term" value="F:DNA binding"/>
    <property type="evidence" value="ECO:0007669"/>
    <property type="project" value="InterPro"/>
</dbReference>
<dbReference type="AlphaFoldDB" id="J4H346"/>
<dbReference type="Pfam" id="PF04082">
    <property type="entry name" value="Fungal_trans"/>
    <property type="match status" value="1"/>
</dbReference>
<dbReference type="PANTHER" id="PTHR31001:SF56">
    <property type="entry name" value="ZN(2)-C6 FUNGAL-TYPE DOMAIN-CONTAINING PROTEIN"/>
    <property type="match status" value="1"/>
</dbReference>
<dbReference type="SMART" id="SM00906">
    <property type="entry name" value="Fungal_trans"/>
    <property type="match status" value="1"/>
</dbReference>
<evidence type="ECO:0000256" key="2">
    <source>
        <dbReference type="ARBA" id="ARBA00023242"/>
    </source>
</evidence>
<dbReference type="CDD" id="cd12148">
    <property type="entry name" value="fungal_TF_MHR"/>
    <property type="match status" value="1"/>
</dbReference>
<protein>
    <recommendedName>
        <fullName evidence="4">Xylanolytic transcriptional activator regulatory domain-containing protein</fullName>
    </recommendedName>
</protein>
<dbReference type="GeneID" id="24097550"/>
<accession>J4H346</accession>
<comment type="subcellular location">
    <subcellularLocation>
        <location evidence="1">Nucleus</location>
    </subcellularLocation>
</comment>
<feature type="region of interest" description="Disordered" evidence="3">
    <location>
        <begin position="1"/>
        <end position="22"/>
    </location>
</feature>
<proteinExistence type="predicted"/>
<dbReference type="InParanoid" id="J4H346"/>
<reference evidence="5 6" key="1">
    <citation type="journal article" date="2012" name="Appl. Environ. Microbiol.">
        <title>Short-read sequencing for genomic analysis of the brown rot fungus Fibroporia radiculosa.</title>
        <authorList>
            <person name="Tang J.D."/>
            <person name="Perkins A.D."/>
            <person name="Sonstegard T.S."/>
            <person name="Schroeder S.G."/>
            <person name="Burgess S.C."/>
            <person name="Diehl S.V."/>
        </authorList>
    </citation>
    <scope>NUCLEOTIDE SEQUENCE [LARGE SCALE GENOMIC DNA]</scope>
    <source>
        <strain evidence="5 6">TFFH 294</strain>
    </source>
</reference>